<evidence type="ECO:0000256" key="4">
    <source>
        <dbReference type="ARBA" id="ARBA00023136"/>
    </source>
</evidence>
<feature type="transmembrane region" description="Helical" evidence="5">
    <location>
        <begin position="289"/>
        <end position="311"/>
    </location>
</feature>
<feature type="domain" description="ABC-2 type transporter transmembrane" evidence="6">
    <location>
        <begin position="21"/>
        <end position="389"/>
    </location>
</feature>
<feature type="transmembrane region" description="Helical" evidence="5">
    <location>
        <begin position="368"/>
        <end position="390"/>
    </location>
</feature>
<reference evidence="7" key="1">
    <citation type="submission" date="2018-10" db="EMBL/GenBank/DDBJ databases">
        <title>Schaedlerella arabinophila gen. nov. sp. nov., isolated from the mouse intestinal tract and comparative analysis with the genome of the closely related altered Schaedler flora strain ASF502.</title>
        <authorList>
            <person name="Miyake S."/>
            <person name="Soh M."/>
            <person name="Seedorf H."/>
        </authorList>
    </citation>
    <scope>NUCLEOTIDE SEQUENCE [LARGE SCALE GENOMIC DNA]</scope>
    <source>
        <strain evidence="7">DSM 106076</strain>
    </source>
</reference>
<feature type="transmembrane region" description="Helical" evidence="5">
    <location>
        <begin position="194"/>
        <end position="216"/>
    </location>
</feature>
<comment type="subcellular location">
    <subcellularLocation>
        <location evidence="1">Membrane</location>
        <topology evidence="1">Multi-pass membrane protein</topology>
    </subcellularLocation>
</comment>
<dbReference type="EMBL" id="RHJS01000002">
    <property type="protein sequence ID" value="RRK35391.1"/>
    <property type="molecule type" value="Genomic_DNA"/>
</dbReference>
<protein>
    <submittedName>
        <fullName evidence="7">ABC transporter permease</fullName>
    </submittedName>
</protein>
<comment type="caution">
    <text evidence="7">The sequence shown here is derived from an EMBL/GenBank/DDBJ whole genome shotgun (WGS) entry which is preliminary data.</text>
</comment>
<evidence type="ECO:0000259" key="6">
    <source>
        <dbReference type="Pfam" id="PF12698"/>
    </source>
</evidence>
<evidence type="ECO:0000256" key="3">
    <source>
        <dbReference type="ARBA" id="ARBA00022989"/>
    </source>
</evidence>
<evidence type="ECO:0000256" key="1">
    <source>
        <dbReference type="ARBA" id="ARBA00004141"/>
    </source>
</evidence>
<evidence type="ECO:0000256" key="2">
    <source>
        <dbReference type="ARBA" id="ARBA00022692"/>
    </source>
</evidence>
<dbReference type="GO" id="GO:0140359">
    <property type="term" value="F:ABC-type transporter activity"/>
    <property type="evidence" value="ECO:0007669"/>
    <property type="project" value="InterPro"/>
</dbReference>
<dbReference type="GO" id="GO:0016020">
    <property type="term" value="C:membrane"/>
    <property type="evidence" value="ECO:0007669"/>
    <property type="project" value="UniProtKB-SubCell"/>
</dbReference>
<dbReference type="InterPro" id="IPR013525">
    <property type="entry name" value="ABC2_TM"/>
</dbReference>
<dbReference type="RefSeq" id="WP_125130851.1">
    <property type="nucleotide sequence ID" value="NZ_RHJS01000002.1"/>
</dbReference>
<dbReference type="PANTHER" id="PTHR43471">
    <property type="entry name" value="ABC TRANSPORTER PERMEASE"/>
    <property type="match status" value="1"/>
</dbReference>
<accession>A0A3R8JVD9</accession>
<feature type="transmembrane region" description="Helical" evidence="5">
    <location>
        <begin position="236"/>
        <end position="262"/>
    </location>
</feature>
<gene>
    <name evidence="7" type="ORF">EBB54_16360</name>
</gene>
<name>A0A3R8JVD9_9FIRM</name>
<keyword evidence="3 5" id="KW-1133">Transmembrane helix</keyword>
<dbReference type="Proteomes" id="UP000274920">
    <property type="component" value="Unassembled WGS sequence"/>
</dbReference>
<keyword evidence="8" id="KW-1185">Reference proteome</keyword>
<dbReference type="Gene3D" id="3.40.1710.10">
    <property type="entry name" value="abc type-2 transporter like domain"/>
    <property type="match status" value="1"/>
</dbReference>
<dbReference type="AlphaFoldDB" id="A0A3R8JVD9"/>
<proteinExistence type="predicted"/>
<keyword evidence="2 5" id="KW-0812">Transmembrane</keyword>
<sequence>MSGIKQICGKELARVFKDGKMIFSVFFLPVVIMIVVMSLVSNMSKKAEQDVEEHVSVIFVEHAPADFEGFLKQAEVSCEIRPVEDKEILKEQIRNGEADLWIEFPENFTESVKNYQKGDEIVQVKTYYNPSEEYSRAAFNMISSGALEMYRQALLAERVEDMQQLTVFTVNSDNPDMIIQDDQKAGGKMLGTMLPYFVTILLFAGAMGIGTDMVAGEKERGTMASLLVSPIKRSSIVLGKVSALMIISGVSSVVYVAAMVIFMPQMLGGASGEDLGVSLALSPQQIGMLAVLLVAIAFLYSAIIVLVSVFAKTVKEASSYVMPMYMLVLVLGIMTMFTTNTPKSWFYMIPIYNTSITLQGILTQEVTFAQYGMTLGVTLALGAVLVGVIAKAFESEKTMAI</sequence>
<evidence type="ECO:0000313" key="8">
    <source>
        <dbReference type="Proteomes" id="UP000274920"/>
    </source>
</evidence>
<organism evidence="7 8">
    <name type="scientific">Schaedlerella arabinosiphila</name>
    <dbReference type="NCBI Taxonomy" id="2044587"/>
    <lineage>
        <taxon>Bacteria</taxon>
        <taxon>Bacillati</taxon>
        <taxon>Bacillota</taxon>
        <taxon>Clostridia</taxon>
        <taxon>Lachnospirales</taxon>
        <taxon>Lachnospiraceae</taxon>
        <taxon>Schaedlerella</taxon>
    </lineage>
</organism>
<dbReference type="PANTHER" id="PTHR43471:SF3">
    <property type="entry name" value="ABC TRANSPORTER PERMEASE PROTEIN NATB"/>
    <property type="match status" value="1"/>
</dbReference>
<feature type="transmembrane region" description="Helical" evidence="5">
    <location>
        <begin position="21"/>
        <end position="40"/>
    </location>
</feature>
<dbReference type="Pfam" id="PF12698">
    <property type="entry name" value="ABC2_membrane_3"/>
    <property type="match status" value="1"/>
</dbReference>
<evidence type="ECO:0000256" key="5">
    <source>
        <dbReference type="SAM" id="Phobius"/>
    </source>
</evidence>
<evidence type="ECO:0000313" key="7">
    <source>
        <dbReference type="EMBL" id="RRK35391.1"/>
    </source>
</evidence>
<feature type="transmembrane region" description="Helical" evidence="5">
    <location>
        <begin position="317"/>
        <end position="337"/>
    </location>
</feature>
<keyword evidence="4 5" id="KW-0472">Membrane</keyword>